<dbReference type="Gene3D" id="3.30.40.10">
    <property type="entry name" value="Zinc/RING finger domain, C3HC4 (zinc finger)"/>
    <property type="match status" value="1"/>
</dbReference>
<dbReference type="InterPro" id="IPR054477">
    <property type="entry name" value="LTN1_E3_ligase_6th"/>
</dbReference>
<feature type="domain" description="RING-type" evidence="18">
    <location>
        <begin position="1747"/>
        <end position="1794"/>
    </location>
</feature>
<dbReference type="FunFam" id="3.30.40.10:FF:000038">
    <property type="entry name" value="E3 ubiquitin-protein ligase listerin"/>
    <property type="match status" value="1"/>
</dbReference>
<protein>
    <recommendedName>
        <fullName evidence="6 16">E3 ubiquitin-protein ligase listerin</fullName>
        <ecNumber evidence="5 16">2.3.2.27</ecNumber>
    </recommendedName>
    <alternativeName>
        <fullName evidence="16">RING-type E3 ubiquitin transferase listerin</fullName>
    </alternativeName>
</protein>
<comment type="function">
    <text evidence="14">E3 ubiquitin-protein ligase component of the ribosome quality control complex (RQC), a ribosome-associated complex that mediates ubiquitination and extraction of incompletely synthesized nascent chains for proteasomal degradation. Mediates ubiquitination of proteins derived from mRNAs lacking stop codons (non-stop proteins) and other translation arrest products induced by poly-lysine sequences and tandem rare codons. Ubiquitination leads to CDC48 recruitment for extraction and degradation of the incomplete translation product. May indirectly play a role in chromatin function and transcription.</text>
</comment>
<evidence type="ECO:0000256" key="13">
    <source>
        <dbReference type="ARBA" id="ARBA00022833"/>
    </source>
</evidence>
<dbReference type="InterPro" id="IPR039795">
    <property type="entry name" value="LTN1/Rkr1"/>
</dbReference>
<evidence type="ECO:0000256" key="15">
    <source>
        <dbReference type="PROSITE-ProRule" id="PRU00175"/>
    </source>
</evidence>
<comment type="subcellular location">
    <subcellularLocation>
        <location evidence="2">Cytoplasm</location>
        <location evidence="2">Cytosol</location>
    </subcellularLocation>
</comment>
<evidence type="ECO:0000256" key="5">
    <source>
        <dbReference type="ARBA" id="ARBA00012483"/>
    </source>
</evidence>
<keyword evidence="9 16" id="KW-0479">Metal-binding</keyword>
<reference evidence="19" key="1">
    <citation type="submission" date="2023-03" db="EMBL/GenBank/DDBJ databases">
        <title>Massive genome expansion in bonnet fungi (Mycena s.s.) driven by repeated elements and novel gene families across ecological guilds.</title>
        <authorList>
            <consortium name="Lawrence Berkeley National Laboratory"/>
            <person name="Harder C.B."/>
            <person name="Miyauchi S."/>
            <person name="Viragh M."/>
            <person name="Kuo A."/>
            <person name="Thoen E."/>
            <person name="Andreopoulos B."/>
            <person name="Lu D."/>
            <person name="Skrede I."/>
            <person name="Drula E."/>
            <person name="Henrissat B."/>
            <person name="Morin E."/>
            <person name="Kohler A."/>
            <person name="Barry K."/>
            <person name="LaButti K."/>
            <person name="Morin E."/>
            <person name="Salamov A."/>
            <person name="Lipzen A."/>
            <person name="Mereny Z."/>
            <person name="Hegedus B."/>
            <person name="Baldrian P."/>
            <person name="Stursova M."/>
            <person name="Weitz H."/>
            <person name="Taylor A."/>
            <person name="Grigoriev I.V."/>
            <person name="Nagy L.G."/>
            <person name="Martin F."/>
            <person name="Kauserud H."/>
        </authorList>
    </citation>
    <scope>NUCLEOTIDE SEQUENCE</scope>
    <source>
        <strain evidence="19">CBHHK067</strain>
    </source>
</reference>
<keyword evidence="11 15" id="KW-0863">Zinc-finger</keyword>
<feature type="region of interest" description="Disordered" evidence="17">
    <location>
        <begin position="478"/>
        <end position="520"/>
    </location>
</feature>
<dbReference type="GO" id="GO:0043023">
    <property type="term" value="F:ribosomal large subunit binding"/>
    <property type="evidence" value="ECO:0007669"/>
    <property type="project" value="TreeGrafter"/>
</dbReference>
<dbReference type="GO" id="GO:1990112">
    <property type="term" value="C:RQC complex"/>
    <property type="evidence" value="ECO:0007669"/>
    <property type="project" value="UniProtKB-UniRule"/>
</dbReference>
<evidence type="ECO:0000313" key="19">
    <source>
        <dbReference type="EMBL" id="KAJ7676451.1"/>
    </source>
</evidence>
<dbReference type="SMART" id="SM01197">
    <property type="entry name" value="FANCL_C"/>
    <property type="match status" value="1"/>
</dbReference>
<dbReference type="SUPFAM" id="SSF57850">
    <property type="entry name" value="RING/U-box"/>
    <property type="match status" value="1"/>
</dbReference>
<dbReference type="Proteomes" id="UP001221757">
    <property type="component" value="Unassembled WGS sequence"/>
</dbReference>
<evidence type="ECO:0000256" key="7">
    <source>
        <dbReference type="ARBA" id="ARBA00022490"/>
    </source>
</evidence>
<organism evidence="19 20">
    <name type="scientific">Mycena rosella</name>
    <name type="common">Pink bonnet</name>
    <name type="synonym">Agaricus rosellus</name>
    <dbReference type="NCBI Taxonomy" id="1033263"/>
    <lineage>
        <taxon>Eukaryota</taxon>
        <taxon>Fungi</taxon>
        <taxon>Dikarya</taxon>
        <taxon>Basidiomycota</taxon>
        <taxon>Agaricomycotina</taxon>
        <taxon>Agaricomycetes</taxon>
        <taxon>Agaricomycetidae</taxon>
        <taxon>Agaricales</taxon>
        <taxon>Marasmiineae</taxon>
        <taxon>Mycenaceae</taxon>
        <taxon>Mycena</taxon>
    </lineage>
</organism>
<dbReference type="Pfam" id="PF22999">
    <property type="entry name" value="LTN1_E3_ligase_6th"/>
    <property type="match status" value="1"/>
</dbReference>
<feature type="region of interest" description="Disordered" evidence="17">
    <location>
        <begin position="302"/>
        <end position="326"/>
    </location>
</feature>
<dbReference type="InterPro" id="IPR039804">
    <property type="entry name" value="RING-CH-C4HC3_LTN1"/>
</dbReference>
<keyword evidence="7" id="KW-0963">Cytoplasm</keyword>
<evidence type="ECO:0000256" key="17">
    <source>
        <dbReference type="SAM" id="MobiDB-lite"/>
    </source>
</evidence>
<feature type="compositionally biased region" description="Basic and acidic residues" evidence="17">
    <location>
        <begin position="595"/>
        <end position="610"/>
    </location>
</feature>
<dbReference type="GO" id="GO:0005829">
    <property type="term" value="C:cytosol"/>
    <property type="evidence" value="ECO:0007669"/>
    <property type="project" value="UniProtKB-SubCell"/>
</dbReference>
<evidence type="ECO:0000256" key="11">
    <source>
        <dbReference type="ARBA" id="ARBA00022771"/>
    </source>
</evidence>
<dbReference type="GO" id="GO:0061630">
    <property type="term" value="F:ubiquitin protein ligase activity"/>
    <property type="evidence" value="ECO:0007669"/>
    <property type="project" value="UniProtKB-UniRule"/>
</dbReference>
<dbReference type="EMBL" id="JARKIE010000142">
    <property type="protein sequence ID" value="KAJ7676451.1"/>
    <property type="molecule type" value="Genomic_DNA"/>
</dbReference>
<dbReference type="InterPro" id="IPR054476">
    <property type="entry name" value="Ltn1_N"/>
</dbReference>
<dbReference type="InterPro" id="IPR054478">
    <property type="entry name" value="LTN1_UBC"/>
</dbReference>
<feature type="region of interest" description="Disordered" evidence="17">
    <location>
        <begin position="216"/>
        <end position="256"/>
    </location>
</feature>
<dbReference type="PROSITE" id="PS50089">
    <property type="entry name" value="ZF_RING_2"/>
    <property type="match status" value="1"/>
</dbReference>
<dbReference type="PANTHER" id="PTHR12389:SF0">
    <property type="entry name" value="E3 UBIQUITIN-PROTEIN LIGASE LISTERIN"/>
    <property type="match status" value="1"/>
</dbReference>
<feature type="compositionally biased region" description="Acidic residues" evidence="17">
    <location>
        <begin position="501"/>
        <end position="511"/>
    </location>
</feature>
<dbReference type="CDD" id="cd16491">
    <property type="entry name" value="RING-CH-C4HC3_LTN1"/>
    <property type="match status" value="1"/>
</dbReference>
<dbReference type="SUPFAM" id="SSF48371">
    <property type="entry name" value="ARM repeat"/>
    <property type="match status" value="1"/>
</dbReference>
<keyword evidence="10" id="KW-0677">Repeat</keyword>
<dbReference type="PANTHER" id="PTHR12389">
    <property type="entry name" value="ZINC FINGER PROTEIN 294"/>
    <property type="match status" value="1"/>
</dbReference>
<evidence type="ECO:0000256" key="6">
    <source>
        <dbReference type="ARBA" id="ARBA00017157"/>
    </source>
</evidence>
<comment type="pathway">
    <text evidence="3 16">Protein modification; protein ubiquitination.</text>
</comment>
<evidence type="ECO:0000256" key="8">
    <source>
        <dbReference type="ARBA" id="ARBA00022679"/>
    </source>
</evidence>
<evidence type="ECO:0000313" key="20">
    <source>
        <dbReference type="Proteomes" id="UP001221757"/>
    </source>
</evidence>
<gene>
    <name evidence="19" type="ORF">B0H17DRAFT_1334447</name>
</gene>
<feature type="compositionally biased region" description="Acidic residues" evidence="17">
    <location>
        <begin position="309"/>
        <end position="320"/>
    </location>
</feature>
<evidence type="ECO:0000256" key="16">
    <source>
        <dbReference type="RuleBase" id="RU367090"/>
    </source>
</evidence>
<feature type="compositionally biased region" description="Polar residues" evidence="17">
    <location>
        <begin position="1"/>
        <end position="10"/>
    </location>
</feature>
<evidence type="ECO:0000259" key="18">
    <source>
        <dbReference type="PROSITE" id="PS50089"/>
    </source>
</evidence>
<dbReference type="Pfam" id="PF13639">
    <property type="entry name" value="zf-RING_2"/>
    <property type="match status" value="1"/>
</dbReference>
<comment type="catalytic activity">
    <reaction evidence="1 16">
        <text>S-ubiquitinyl-[E2 ubiquitin-conjugating enzyme]-L-cysteine + [acceptor protein]-L-lysine = [E2 ubiquitin-conjugating enzyme]-L-cysteine + N(6)-ubiquitinyl-[acceptor protein]-L-lysine.</text>
        <dbReference type="EC" id="2.3.2.27"/>
    </reaction>
</comment>
<feature type="compositionally biased region" description="Basic and acidic residues" evidence="17">
    <location>
        <begin position="483"/>
        <end position="500"/>
    </location>
</feature>
<dbReference type="Pfam" id="PF23009">
    <property type="entry name" value="UBC_like"/>
    <property type="match status" value="1"/>
</dbReference>
<proteinExistence type="inferred from homology"/>
<evidence type="ECO:0000256" key="1">
    <source>
        <dbReference type="ARBA" id="ARBA00000900"/>
    </source>
</evidence>
<evidence type="ECO:0000256" key="4">
    <source>
        <dbReference type="ARBA" id="ARBA00007997"/>
    </source>
</evidence>
<evidence type="ECO:0000256" key="2">
    <source>
        <dbReference type="ARBA" id="ARBA00004514"/>
    </source>
</evidence>
<dbReference type="InterPro" id="IPR001841">
    <property type="entry name" value="Znf_RING"/>
</dbReference>
<keyword evidence="13 16" id="KW-0862">Zinc</keyword>
<comment type="function">
    <text evidence="16">E3 ubiquitin-protein ligase. Component of the ribosome quality control complex (RQC), a ribosome-associated complex that mediates ubiquitination and extraction of incompletely synthesized nascent chains for proteasomal degradation.</text>
</comment>
<comment type="subunit">
    <text evidence="16">Component of the ribosome quality control complex (RQC).</text>
</comment>
<dbReference type="InterPro" id="IPR016024">
    <property type="entry name" value="ARM-type_fold"/>
</dbReference>
<evidence type="ECO:0000256" key="14">
    <source>
        <dbReference type="ARBA" id="ARBA00055150"/>
    </source>
</evidence>
<keyword evidence="20" id="KW-1185">Reference proteome</keyword>
<dbReference type="GO" id="GO:0072344">
    <property type="term" value="P:rescue of stalled ribosome"/>
    <property type="evidence" value="ECO:0007669"/>
    <property type="project" value="UniProtKB-UniRule"/>
</dbReference>
<dbReference type="Pfam" id="PF22958">
    <property type="entry name" value="Ltn1_1st"/>
    <property type="match status" value="1"/>
</dbReference>
<accession>A0AAD7GCK4</accession>
<dbReference type="EC" id="2.3.2.27" evidence="5 16"/>
<feature type="region of interest" description="Disordered" evidence="17">
    <location>
        <begin position="588"/>
        <end position="610"/>
    </location>
</feature>
<feature type="region of interest" description="Disordered" evidence="17">
    <location>
        <begin position="1"/>
        <end position="53"/>
    </location>
</feature>
<comment type="caution">
    <text evidence="19">The sequence shown here is derived from an EMBL/GenBank/DDBJ whole genome shotgun (WGS) entry which is preliminary data.</text>
</comment>
<evidence type="ECO:0000256" key="12">
    <source>
        <dbReference type="ARBA" id="ARBA00022786"/>
    </source>
</evidence>
<keyword evidence="12 16" id="KW-0833">Ubl conjugation pathway</keyword>
<evidence type="ECO:0000256" key="3">
    <source>
        <dbReference type="ARBA" id="ARBA00004906"/>
    </source>
</evidence>
<dbReference type="GO" id="GO:1990116">
    <property type="term" value="P:ribosome-associated ubiquitin-dependent protein catabolic process"/>
    <property type="evidence" value="ECO:0007669"/>
    <property type="project" value="UniProtKB-UniRule"/>
</dbReference>
<name>A0AAD7GCK4_MYCRO</name>
<sequence>MAPKSSASSGTRKKHARKAAGPVEPEAPREKKGKKAHRSDPPRQKVYVAPVKPSAAQADPLETTGLAHRLPPALLVVLRSLAKKAPVTKVRALEELLSGWVERCAGDEDDTVLYAVLDMLPVWTHHLPAHLLHPDRRIRLLTATVHAALLRVPLLRPALADDAPPTAAGAWALAAHDVDRAVATVASAARVPSADPAPITHFVARTLMRPDALYAELNPPPPAAPSLPAAKRPTGVVDPAPAPARTKADEFDESEPDRRARLRIAAFGALKHLLETDTTTPLPAFLASPALWSALHHAPDPPFLHDPLPQDEEGHEDEDDHRDAYTEGFGTAQPALRRAAWAALPAVLAHRPLPPALVRVLARAVLRSAWVEPDPGVQGAMWAGVLGFLKDHPHAWTHAPEAYAEFRTAFLARACGGAPVAAYPTVVVVVSTVPNEILHPVDTLFDAFWAALGGAPRVEGFAEDSRPAEPVVDAALESTHAGVESDEKAESQERAGKQEEEKEGEEEEDEAEVKQRAAPALTTALPPARARAGAAFVRAVLECAVFVARRGGVFRARGQGEDDDEEDGKEGTRLFAREVARVWGALAGSGDQLGTDDKQAKEGKERGKEEGKRLLHVEVRRAAGLLRGALGAAGGDLLPPALAALSDCVRRTAAAGGNAELVCAVLEALVGDDDDDESGDAAATLEGAAASGEAEVDAAATKTPDTAQAIRAAGRALSADVLRAAVDREDAPLLVRALAAFGPRVFRDGVGEALDALLARRAYALLLTAPPLLLAYLTHRAPRREALFRALLRDVAAHPEAAADALAALVAPEAARALEGLRAVDGDDEAAAGPLDALFAGAGAGPERAPLPVRVRAQVLQRAERFLSRGAARAALGGAVSAFATRVEAATAAGAELGVGAFDDDVVLLGGVLDAEAVDAAVLMPAVYVLAHVLPRAVPYAAGGAAREMWGRWREGGAPQGAEVRKEVLRRLGAMVRETAVCVTPEDVLAALAEDTLGAPLDVVAEVFPPQAALDAMLDALPGGPPAPSLAVLRPHLPPVPAPAVPAVAHDARGYTAYARTVAALLDALAGDRRAARTHVWALRHVLALALVAEDLLAVPAAPSAVFDGAGVDRAALGELAGRARGFATFLLTAAAPAAEEGWRARVLAAVTGGAPLVGGGALPGLLVELIGCARRTDASRDCRILDRVLRHLLQDADKAEADLWMAFARKIEKTAPETCITVVSAVSDSTLEPPRLERYRNELAADLLGVPASKANTQGLLTLRKLAASAPDVESDVVFLPQQRSVNIFKACQQWVSSDEDIEEELESAMTLVFFHLAPLLQNVPGTHWDLVFDVLENNLENAALTDDDTLVVLARTLRLIILIQDLTLTNKTLRASWEERQMQILTMVRDLAAGQLDDVAASTPRSTCRELVLSIVQDLPASLITQDTLPKMCHLLTDPSVDVQKMTYQLLTVAARKRTEHFVIEAGVDVDAAVKADLPLELLDILQTSLNFNQGDLLELDESTVFGYLLGWMVVFDLFTDASLKVRLSYIDQLRTLDIIGTSFIPNLLSLLGVDQGIPKAFKLDPWAVDEYFVQLYESGSAWSFQVLAAHLYYRALLTVPSLIYNWVLDCKDRQLSSSIATYTSLHFSPVIIRAELAHVKSPETTAELVDENLTIKVATAVNEVVASYLVDEHQLEIKLKIPSDWPLHKIEVKDVQRVGVDESRWRAWILAVQQTLWSQNGRIVDGIGLFKKNVTGHFEGQVECAICYSIISVMDGSLPRKPCKTCKNRFHSGCLYKWFSSSHSSSCPLCRSDIF</sequence>
<comment type="similarity">
    <text evidence="4 16">Belongs to the LTN1 family.</text>
</comment>
<keyword evidence="8 16" id="KW-0808">Transferase</keyword>
<dbReference type="InterPro" id="IPR013083">
    <property type="entry name" value="Znf_RING/FYVE/PHD"/>
</dbReference>
<dbReference type="GO" id="GO:0008270">
    <property type="term" value="F:zinc ion binding"/>
    <property type="evidence" value="ECO:0007669"/>
    <property type="project" value="UniProtKB-KW"/>
</dbReference>
<evidence type="ECO:0000256" key="10">
    <source>
        <dbReference type="ARBA" id="ARBA00022737"/>
    </source>
</evidence>
<evidence type="ECO:0000256" key="9">
    <source>
        <dbReference type="ARBA" id="ARBA00022723"/>
    </source>
</evidence>